<feature type="compositionally biased region" description="Gly residues" evidence="2">
    <location>
        <begin position="62"/>
        <end position="80"/>
    </location>
</feature>
<evidence type="ECO:0008006" key="5">
    <source>
        <dbReference type="Google" id="ProtNLM"/>
    </source>
</evidence>
<evidence type="ECO:0000256" key="1">
    <source>
        <dbReference type="SAM" id="Coils"/>
    </source>
</evidence>
<evidence type="ECO:0000313" key="4">
    <source>
        <dbReference type="Proteomes" id="UP000076580"/>
    </source>
</evidence>
<comment type="caution">
    <text evidence="3">The sequence shown here is derived from an EMBL/GenBank/DDBJ whole genome shotgun (WGS) entry which is preliminary data.</text>
</comment>
<feature type="compositionally biased region" description="Basic and acidic residues" evidence="2">
    <location>
        <begin position="85"/>
        <end position="103"/>
    </location>
</feature>
<feature type="region of interest" description="Disordered" evidence="2">
    <location>
        <begin position="1"/>
        <end position="121"/>
    </location>
</feature>
<feature type="compositionally biased region" description="Low complexity" evidence="2">
    <location>
        <begin position="46"/>
        <end position="58"/>
    </location>
</feature>
<proteinExistence type="predicted"/>
<dbReference type="STRING" id="98403.A0A151GMU0"/>
<evidence type="ECO:0000313" key="3">
    <source>
        <dbReference type="EMBL" id="KYK58423.1"/>
    </source>
</evidence>
<reference evidence="3 4" key="1">
    <citation type="journal article" date="2016" name="Sci. Rep.">
        <title>Insights into Adaptations to a Near-Obligate Nematode Endoparasitic Lifestyle from the Finished Genome of Drechmeria coniospora.</title>
        <authorList>
            <person name="Zhang L."/>
            <person name="Zhou Z."/>
            <person name="Guo Q."/>
            <person name="Fokkens L."/>
            <person name="Miskei M."/>
            <person name="Pocsi I."/>
            <person name="Zhang W."/>
            <person name="Chen M."/>
            <person name="Wang L."/>
            <person name="Sun Y."/>
            <person name="Donzelli B.G."/>
            <person name="Gibson D.M."/>
            <person name="Nelson D.R."/>
            <person name="Luo J.G."/>
            <person name="Rep M."/>
            <person name="Liu H."/>
            <person name="Yang S."/>
            <person name="Wang J."/>
            <person name="Krasnoff S.B."/>
            <person name="Xu Y."/>
            <person name="Molnar I."/>
            <person name="Lin M."/>
        </authorList>
    </citation>
    <scope>NUCLEOTIDE SEQUENCE [LARGE SCALE GENOMIC DNA]</scope>
    <source>
        <strain evidence="3 4">ARSEF 6962</strain>
    </source>
</reference>
<dbReference type="RefSeq" id="XP_040657775.1">
    <property type="nucleotide sequence ID" value="XM_040802742.1"/>
</dbReference>
<sequence>MHTPPEKRRGGSHAIRTGPAHVHRQSGSSHNAHGAGGNLPTPPPRAAVVNGNVVAGADGAHDGAGSGNGAGGGNGNGASGGPSMSDRRDKEKDKEKEKDKDGGGRASSGIGRTGSSAKGRSRFDALLREKNEQIALLEKDKNDMEREFQRALDQLSQSESETATFWQSKHSALNQQFLRTDTELRLLRAEVDLRDGERDELRRGWEVLRRELGERDEEIRSLRAQIRGLKDFVSTSTRAQGQTTDEVFGDGMTRLGNRLQNWVIVHFRKAKLAGADPGPADLSDVDDATLAELGELVPMYEELVDSAKVHLLQSIVSRILVDMVFDAYFVGLSEEQTRHVRQMEGLLSSFAVPDEAINQWRSSTLELLRHEAPEPLHAGTSKCVESVIARANRILDAITVASSADAPPTSSASKPRPGSDARDAALRVLVSNSVELARLLVVQRAVLRVHMPVVLPHQQVLFEPESMEDIGGEDEDALARREILPRCCAVQGYDHELSVRDTTAHIALHLWVLFAKIYAQASAPMVHSHLPAGRVLGDGGGYAGLHGMGICETTNREAEDHLLYLAGAS</sequence>
<organism evidence="3 4">
    <name type="scientific">Drechmeria coniospora</name>
    <name type="common">Nematophagous fungus</name>
    <name type="synonym">Meria coniospora</name>
    <dbReference type="NCBI Taxonomy" id="98403"/>
    <lineage>
        <taxon>Eukaryota</taxon>
        <taxon>Fungi</taxon>
        <taxon>Dikarya</taxon>
        <taxon>Ascomycota</taxon>
        <taxon>Pezizomycotina</taxon>
        <taxon>Sordariomycetes</taxon>
        <taxon>Hypocreomycetidae</taxon>
        <taxon>Hypocreales</taxon>
        <taxon>Ophiocordycipitaceae</taxon>
        <taxon>Drechmeria</taxon>
    </lineage>
</organism>
<feature type="coiled-coil region" evidence="1">
    <location>
        <begin position="127"/>
        <end position="161"/>
    </location>
</feature>
<accession>A0A151GMU0</accession>
<dbReference type="GeneID" id="63718081"/>
<protein>
    <recommendedName>
        <fullName evidence="5">Involucrin repeat protein</fullName>
    </recommendedName>
</protein>
<keyword evidence="1" id="KW-0175">Coiled coil</keyword>
<dbReference type="Proteomes" id="UP000076580">
    <property type="component" value="Chromosome 02"/>
</dbReference>
<dbReference type="InParanoid" id="A0A151GMU0"/>
<gene>
    <name evidence="3" type="ORF">DCS_05438</name>
</gene>
<dbReference type="AlphaFoldDB" id="A0A151GMU0"/>
<name>A0A151GMU0_DRECN</name>
<dbReference type="EMBL" id="LAYC01000002">
    <property type="protein sequence ID" value="KYK58423.1"/>
    <property type="molecule type" value="Genomic_DNA"/>
</dbReference>
<keyword evidence="4" id="KW-1185">Reference proteome</keyword>
<evidence type="ECO:0000256" key="2">
    <source>
        <dbReference type="SAM" id="MobiDB-lite"/>
    </source>
</evidence>